<sequence length="845" mass="94771">MESFRQRLMAQDAQHYPNLHDPRNTQQQPRSVMTISSSSSSSSTSSASSSSSEPRSKPSQGRRAIVISSDEEDEEDEEEDGDDDVVEVQPLKPSNVDHSKLPHATKPIKPLPPVINEPFRKTSSQPPSSKPMAQPSYIQPPRTMPIAMPIHRPLATDRALPSLAATPLPEDERDGEVVQMPTFTGGIDYLSPTDTDKALRDLMSGNMNEDVDVDVAPEDAHVNGFKEGFTLLPHQIIGRKWMKERENPAEKKMGGILADDMGLGKTIQTLTRIVEGRPKKSDKEDGWSPATLVVCPLALVGQWASEIERMAEGLIVVKHQGTTRTSDPRVLQRAHVVVTTYDTVKSEYGTFKPPIKDESKAKAKKKKQAVDDSESSEGEHFGRALAKDKKKTKAKAPKDALFRVQWFRVVLDEAHNIKNRNTNGAIACCELEAKFRWALTGTPMQNDVTEIFTLLKFLRIKPFNNFERFNADIAKPIKNGNGANRAMKRLQVVLRQVMLRRRKDDKLNGKVLIELPQRNLNIVSCNFSPSEQQFYDDLEAKMGTVRDQLMAEAERAGKNTSYMAMLLLLLRLRQACNHPCLVSKDYKQDLEAVNTQGAKKASDDVDGDDLVAAFGNLGVTRKCSMCTTELTSRNSSNSQVENHCDDCSVFAVKARQQSVGRPDSAKIRKILELLRQINERSENADKTIIFSQFTSMLDLIEPFLRDKGIRFVRYDGSMNSQDREKSLEAIKKDDKIKVILISFKAGSTGLNLTACNNVILVDLWWNPALEDQAFDRAHRFGQTKDVHIYKLKIDATVEERILELQEKKRELTRAALSGDKIKNLRLGMNELLALFRPGGHDEDDD</sequence>
<evidence type="ECO:0000313" key="8">
    <source>
        <dbReference type="Proteomes" id="UP001498398"/>
    </source>
</evidence>
<comment type="caution">
    <text evidence="7">The sequence shown here is derived from an EMBL/GenBank/DDBJ whole genome shotgun (WGS) entry which is preliminary data.</text>
</comment>
<evidence type="ECO:0000259" key="6">
    <source>
        <dbReference type="PROSITE" id="PS51194"/>
    </source>
</evidence>
<proteinExistence type="predicted"/>
<feature type="compositionally biased region" description="Low complexity" evidence="4">
    <location>
        <begin position="36"/>
        <end position="52"/>
    </location>
</feature>
<dbReference type="CDD" id="cd18008">
    <property type="entry name" value="DEXDc_SHPRH-like"/>
    <property type="match status" value="1"/>
</dbReference>
<keyword evidence="3" id="KW-0067">ATP-binding</keyword>
<dbReference type="Pfam" id="PF00176">
    <property type="entry name" value="SNF2-rel_dom"/>
    <property type="match status" value="1"/>
</dbReference>
<dbReference type="InterPro" id="IPR038718">
    <property type="entry name" value="SNF2-like_sf"/>
</dbReference>
<dbReference type="SMART" id="SM00490">
    <property type="entry name" value="HELICc"/>
    <property type="match status" value="1"/>
</dbReference>
<evidence type="ECO:0000256" key="4">
    <source>
        <dbReference type="SAM" id="MobiDB-lite"/>
    </source>
</evidence>
<dbReference type="InterPro" id="IPR049730">
    <property type="entry name" value="SNF2/RAD54-like_C"/>
</dbReference>
<dbReference type="InterPro" id="IPR000330">
    <property type="entry name" value="SNF2_N"/>
</dbReference>
<dbReference type="Gene3D" id="3.40.50.10810">
    <property type="entry name" value="Tandem AAA-ATPase domain"/>
    <property type="match status" value="2"/>
</dbReference>
<reference evidence="7 8" key="1">
    <citation type="submission" date="2024-01" db="EMBL/GenBank/DDBJ databases">
        <title>A draft genome for the cacao thread blight pathogen Marasmiellus scandens.</title>
        <authorList>
            <person name="Baruah I.K."/>
            <person name="Leung J."/>
            <person name="Bukari Y."/>
            <person name="Amoako-Attah I."/>
            <person name="Meinhardt L.W."/>
            <person name="Bailey B.A."/>
            <person name="Cohen S.P."/>
        </authorList>
    </citation>
    <scope>NUCLEOTIDE SEQUENCE [LARGE SCALE GENOMIC DNA]</scope>
    <source>
        <strain evidence="7 8">GH-19</strain>
    </source>
</reference>
<dbReference type="PROSITE" id="PS51192">
    <property type="entry name" value="HELICASE_ATP_BIND_1"/>
    <property type="match status" value="1"/>
</dbReference>
<evidence type="ECO:0000256" key="3">
    <source>
        <dbReference type="ARBA" id="ARBA00022840"/>
    </source>
</evidence>
<feature type="compositionally biased region" description="Basic and acidic residues" evidence="4">
    <location>
        <begin position="377"/>
        <end position="387"/>
    </location>
</feature>
<dbReference type="PANTHER" id="PTHR45626">
    <property type="entry name" value="TRANSCRIPTION TERMINATION FACTOR 2-RELATED"/>
    <property type="match status" value="1"/>
</dbReference>
<dbReference type="EMBL" id="JBANRG010000050">
    <property type="protein sequence ID" value="KAK7444502.1"/>
    <property type="molecule type" value="Genomic_DNA"/>
</dbReference>
<evidence type="ECO:0000256" key="1">
    <source>
        <dbReference type="ARBA" id="ARBA00022741"/>
    </source>
</evidence>
<feature type="compositionally biased region" description="Polar residues" evidence="4">
    <location>
        <begin position="24"/>
        <end position="35"/>
    </location>
</feature>
<name>A0ABR1IY60_9AGAR</name>
<keyword evidence="2" id="KW-0378">Hydrolase</keyword>
<dbReference type="PANTHER" id="PTHR45626:SF14">
    <property type="entry name" value="ATP-DEPENDENT DNA HELICASE (EUROFUNG)"/>
    <property type="match status" value="1"/>
</dbReference>
<evidence type="ECO:0000313" key="7">
    <source>
        <dbReference type="EMBL" id="KAK7444502.1"/>
    </source>
</evidence>
<dbReference type="Gene3D" id="3.40.50.300">
    <property type="entry name" value="P-loop containing nucleotide triphosphate hydrolases"/>
    <property type="match status" value="1"/>
</dbReference>
<evidence type="ECO:0000259" key="5">
    <source>
        <dbReference type="PROSITE" id="PS51192"/>
    </source>
</evidence>
<dbReference type="PROSITE" id="PS51194">
    <property type="entry name" value="HELICASE_CTER"/>
    <property type="match status" value="1"/>
</dbReference>
<feature type="domain" description="Helicase ATP-binding" evidence="5">
    <location>
        <begin position="246"/>
        <end position="461"/>
    </location>
</feature>
<feature type="compositionally biased region" description="Acidic residues" evidence="4">
    <location>
        <begin position="69"/>
        <end position="86"/>
    </location>
</feature>
<keyword evidence="1" id="KW-0547">Nucleotide-binding</keyword>
<feature type="region of interest" description="Disordered" evidence="4">
    <location>
        <begin position="1"/>
        <end position="134"/>
    </location>
</feature>
<evidence type="ECO:0008006" key="9">
    <source>
        <dbReference type="Google" id="ProtNLM"/>
    </source>
</evidence>
<dbReference type="CDD" id="cd18793">
    <property type="entry name" value="SF2_C_SNF"/>
    <property type="match status" value="1"/>
</dbReference>
<dbReference type="InterPro" id="IPR050628">
    <property type="entry name" value="SNF2_RAD54_helicase_TF"/>
</dbReference>
<protein>
    <recommendedName>
        <fullName evidence="9">SNF2 family DNA-dependent ATPase</fullName>
    </recommendedName>
</protein>
<dbReference type="InterPro" id="IPR001650">
    <property type="entry name" value="Helicase_C-like"/>
</dbReference>
<evidence type="ECO:0000256" key="2">
    <source>
        <dbReference type="ARBA" id="ARBA00022801"/>
    </source>
</evidence>
<gene>
    <name evidence="7" type="ORF">VKT23_015182</name>
</gene>
<dbReference type="InterPro" id="IPR027417">
    <property type="entry name" value="P-loop_NTPase"/>
</dbReference>
<dbReference type="SUPFAM" id="SSF52540">
    <property type="entry name" value="P-loop containing nucleoside triphosphate hydrolases"/>
    <property type="match status" value="2"/>
</dbReference>
<organism evidence="7 8">
    <name type="scientific">Marasmiellus scandens</name>
    <dbReference type="NCBI Taxonomy" id="2682957"/>
    <lineage>
        <taxon>Eukaryota</taxon>
        <taxon>Fungi</taxon>
        <taxon>Dikarya</taxon>
        <taxon>Basidiomycota</taxon>
        <taxon>Agaricomycotina</taxon>
        <taxon>Agaricomycetes</taxon>
        <taxon>Agaricomycetidae</taxon>
        <taxon>Agaricales</taxon>
        <taxon>Marasmiineae</taxon>
        <taxon>Omphalotaceae</taxon>
        <taxon>Marasmiellus</taxon>
    </lineage>
</organism>
<accession>A0ABR1IY60</accession>
<feature type="region of interest" description="Disordered" evidence="4">
    <location>
        <begin position="352"/>
        <end position="392"/>
    </location>
</feature>
<keyword evidence="8" id="KW-1185">Reference proteome</keyword>
<dbReference type="Proteomes" id="UP001498398">
    <property type="component" value="Unassembled WGS sequence"/>
</dbReference>
<dbReference type="Pfam" id="PF00271">
    <property type="entry name" value="Helicase_C"/>
    <property type="match status" value="1"/>
</dbReference>
<dbReference type="SMART" id="SM00487">
    <property type="entry name" value="DEXDc"/>
    <property type="match status" value="1"/>
</dbReference>
<dbReference type="InterPro" id="IPR014001">
    <property type="entry name" value="Helicase_ATP-bd"/>
</dbReference>
<feature type="domain" description="Helicase C-terminal" evidence="6">
    <location>
        <begin position="669"/>
        <end position="832"/>
    </location>
</feature>